<dbReference type="GO" id="GO:0032259">
    <property type="term" value="P:methylation"/>
    <property type="evidence" value="ECO:0007669"/>
    <property type="project" value="UniProtKB-KW"/>
</dbReference>
<protein>
    <submittedName>
        <fullName evidence="2">tRNA1(Val) (Adenine(37)-N6)-methyltransferase</fullName>
    </submittedName>
</protein>
<dbReference type="Proteomes" id="UP000593626">
    <property type="component" value="Chromosome"/>
</dbReference>
<dbReference type="GO" id="GO:0008168">
    <property type="term" value="F:methyltransferase activity"/>
    <property type="evidence" value="ECO:0007669"/>
    <property type="project" value="UniProtKB-KW"/>
</dbReference>
<dbReference type="RefSeq" id="WP_239672641.1">
    <property type="nucleotide sequence ID" value="NZ_CP049742.1"/>
</dbReference>
<feature type="domain" description="Methyltransferase small" evidence="1">
    <location>
        <begin position="35"/>
        <end position="132"/>
    </location>
</feature>
<keyword evidence="2" id="KW-0489">Methyltransferase</keyword>
<dbReference type="CDD" id="cd02440">
    <property type="entry name" value="AdoMet_MTases"/>
    <property type="match status" value="1"/>
</dbReference>
<keyword evidence="2" id="KW-0808">Transferase</keyword>
<dbReference type="PANTHER" id="PTHR47739:SF1">
    <property type="entry name" value="TRNA1(VAL) (ADENINE(37)-N6)-METHYLTRANSFERASE"/>
    <property type="match status" value="1"/>
</dbReference>
<evidence type="ECO:0000313" key="3">
    <source>
        <dbReference type="Proteomes" id="UP000593626"/>
    </source>
</evidence>
<dbReference type="InterPro" id="IPR050210">
    <property type="entry name" value="tRNA_Adenine-N(6)_MTase"/>
</dbReference>
<evidence type="ECO:0000259" key="1">
    <source>
        <dbReference type="Pfam" id="PF05175"/>
    </source>
</evidence>
<evidence type="ECO:0000313" key="2">
    <source>
        <dbReference type="EMBL" id="QPC47961.1"/>
    </source>
</evidence>
<keyword evidence="3" id="KW-1185">Reference proteome</keyword>
<dbReference type="Pfam" id="PF05175">
    <property type="entry name" value="MTS"/>
    <property type="match status" value="1"/>
</dbReference>
<dbReference type="InterPro" id="IPR007848">
    <property type="entry name" value="Small_mtfrase_dom"/>
</dbReference>
<organism evidence="2 3">
    <name type="scientific">Mangrovibacillus cuniculi</name>
    <dbReference type="NCBI Taxonomy" id="2593652"/>
    <lineage>
        <taxon>Bacteria</taxon>
        <taxon>Bacillati</taxon>
        <taxon>Bacillota</taxon>
        <taxon>Bacilli</taxon>
        <taxon>Bacillales</taxon>
        <taxon>Bacillaceae</taxon>
        <taxon>Mangrovibacillus</taxon>
    </lineage>
</organism>
<dbReference type="KEGG" id="mcui:G8O30_13870"/>
<dbReference type="Gene3D" id="3.40.50.150">
    <property type="entry name" value="Vaccinia Virus protein VP39"/>
    <property type="match status" value="1"/>
</dbReference>
<dbReference type="SUPFAM" id="SSF53335">
    <property type="entry name" value="S-adenosyl-L-methionine-dependent methyltransferases"/>
    <property type="match status" value="1"/>
</dbReference>
<sequence length="250" mass="28614">MSELVLKPGERLDHLLAEDLRIIQSREVFSFSFDAVLLANFARVPTHKAKIVDLCSGNGVIPLLLSSRTKVPITGVEIQERLYDMATRSIEFNNLSNQIEMCHLDLKQAPALLGVEKTDIVTCNPPYFNTYSQDIINKNEHYAIARHEILCTLEDVVQATSRLLKQGGKAYFVHRPNRLMDLITYMKKYRIEPKRIQFIYPREGKDANTLLIEGIKDGQPDVKILPPITVYEKNGEYSAFMRRLLYGEES</sequence>
<dbReference type="EMBL" id="CP049742">
    <property type="protein sequence ID" value="QPC47961.1"/>
    <property type="molecule type" value="Genomic_DNA"/>
</dbReference>
<accession>A0A7S8HGV2</accession>
<proteinExistence type="predicted"/>
<dbReference type="AlphaFoldDB" id="A0A7S8HGV2"/>
<gene>
    <name evidence="2" type="ORF">G8O30_13870</name>
</gene>
<name>A0A7S8HGV2_9BACI</name>
<dbReference type="PANTHER" id="PTHR47739">
    <property type="entry name" value="TRNA1(VAL) (ADENINE(37)-N6)-METHYLTRANSFERASE"/>
    <property type="match status" value="1"/>
</dbReference>
<reference evidence="2 3" key="1">
    <citation type="submission" date="2019-07" db="EMBL/GenBank/DDBJ databases">
        <title>Genome sequence of 2 isolates from Red Sea Mangroves.</title>
        <authorList>
            <person name="Sefrji F."/>
            <person name="Michoud G."/>
            <person name="Merlino G."/>
            <person name="Daffonchio D."/>
        </authorList>
    </citation>
    <scope>NUCLEOTIDE SEQUENCE [LARGE SCALE GENOMIC DNA]</scope>
    <source>
        <strain evidence="2 3">R1DC41</strain>
    </source>
</reference>
<dbReference type="InterPro" id="IPR029063">
    <property type="entry name" value="SAM-dependent_MTases_sf"/>
</dbReference>